<dbReference type="Pfam" id="PF04198">
    <property type="entry name" value="Sugar-bind"/>
    <property type="match status" value="1"/>
</dbReference>
<dbReference type="SUPFAM" id="SSF100950">
    <property type="entry name" value="NagB/RpiA/CoA transferase-like"/>
    <property type="match status" value="1"/>
</dbReference>
<keyword evidence="4" id="KW-0804">Transcription</keyword>
<dbReference type="PANTHER" id="PTHR34294">
    <property type="entry name" value="TRANSCRIPTIONAL REGULATOR-RELATED"/>
    <property type="match status" value="1"/>
</dbReference>
<comment type="caution">
    <text evidence="6">The sequence shown here is derived from an EMBL/GenBank/DDBJ whole genome shotgun (WGS) entry which is preliminary data.</text>
</comment>
<dbReference type="EMBL" id="JAWNFV010000028">
    <property type="protein sequence ID" value="MDY5141472.1"/>
    <property type="molecule type" value="Genomic_DNA"/>
</dbReference>
<dbReference type="GO" id="GO:0030246">
    <property type="term" value="F:carbohydrate binding"/>
    <property type="evidence" value="ECO:0007669"/>
    <property type="project" value="InterPro"/>
</dbReference>
<evidence type="ECO:0000256" key="2">
    <source>
        <dbReference type="ARBA" id="ARBA00023015"/>
    </source>
</evidence>
<dbReference type="Gene3D" id="3.40.50.1360">
    <property type="match status" value="1"/>
</dbReference>
<comment type="similarity">
    <text evidence="1">Belongs to the SorC transcriptional regulatory family.</text>
</comment>
<accession>A0AAW9HPR4</accession>
<proteinExistence type="inferred from homology"/>
<sequence length="345" mass="37125">MSTRFTPNNGDNHHSESGAISYAEHMSKEAHTIYDREHLELLLEVSKRYYLDNAKQSDIAAEIGYSRVTVSRLLAQARAAGIVKIEISHPSARLLGLEQQLLDTYQLKEVRVVATSEADTKSAIGSAAADVLLAHCNPRSTVAISNGRAVAATVAKLPRRTWTSSCVVPILGMTGSGLPFIDSPDLCRAASKKLGGNHWVLPVPLVFETELAAQAMSQEPSVHRTLDLAARADVALVGVGAVSIAGSSPLLRKWITHPIQRELARKHAVAHLNGHYLNAQGKHVDVSLCRRTVCLHPSKLRDIPFVVGVAYGTEKVAAIEAVLVGGYLDALITDDYTAAALVEEV</sequence>
<dbReference type="Proteomes" id="UP001288320">
    <property type="component" value="Unassembled WGS sequence"/>
</dbReference>
<evidence type="ECO:0000313" key="6">
    <source>
        <dbReference type="EMBL" id="MDY5141472.1"/>
    </source>
</evidence>
<keyword evidence="3" id="KW-0238">DNA-binding</keyword>
<feature type="domain" description="Sugar-binding" evidence="5">
    <location>
        <begin position="93"/>
        <end position="342"/>
    </location>
</feature>
<dbReference type="PANTHER" id="PTHR34294:SF1">
    <property type="entry name" value="TRANSCRIPTIONAL REGULATOR LSRR"/>
    <property type="match status" value="1"/>
</dbReference>
<dbReference type="RefSeq" id="WP_244899299.1">
    <property type="nucleotide sequence ID" value="NZ_CAUPFC010000024.1"/>
</dbReference>
<reference evidence="6" key="1">
    <citation type="submission" date="2023-10" db="EMBL/GenBank/DDBJ databases">
        <title>Whole Genome based description of the genera Actinobaculum and Actinotignum reveals a complex phylogenetic relationship within the species included in the genus Actinotignum.</title>
        <authorList>
            <person name="Jensen C.S."/>
            <person name="Dargis R."/>
            <person name="Kemp M."/>
            <person name="Christensen J.J."/>
        </authorList>
    </citation>
    <scope>NUCLEOTIDE SEQUENCE</scope>
    <source>
        <strain evidence="6">SLA_B245</strain>
    </source>
</reference>
<dbReference type="InterPro" id="IPR007324">
    <property type="entry name" value="Sugar-bd_dom_put"/>
</dbReference>
<evidence type="ECO:0000259" key="5">
    <source>
        <dbReference type="Pfam" id="PF04198"/>
    </source>
</evidence>
<evidence type="ECO:0000313" key="7">
    <source>
        <dbReference type="Proteomes" id="UP001288320"/>
    </source>
</evidence>
<dbReference type="InterPro" id="IPR037171">
    <property type="entry name" value="NagB/RpiA_transferase-like"/>
</dbReference>
<dbReference type="InterPro" id="IPR051054">
    <property type="entry name" value="SorC_transcr_regulators"/>
</dbReference>
<evidence type="ECO:0000256" key="3">
    <source>
        <dbReference type="ARBA" id="ARBA00023125"/>
    </source>
</evidence>
<keyword evidence="2" id="KW-0805">Transcription regulation</keyword>
<evidence type="ECO:0000256" key="1">
    <source>
        <dbReference type="ARBA" id="ARBA00010466"/>
    </source>
</evidence>
<name>A0AAW9HPR4_9ACTO</name>
<dbReference type="GO" id="GO:0003677">
    <property type="term" value="F:DNA binding"/>
    <property type="evidence" value="ECO:0007669"/>
    <property type="project" value="UniProtKB-KW"/>
</dbReference>
<dbReference type="Gene3D" id="1.10.10.60">
    <property type="entry name" value="Homeodomain-like"/>
    <property type="match status" value="1"/>
</dbReference>
<organism evidence="6 7">
    <name type="scientific">Actinotignum timonense</name>
    <dbReference type="NCBI Taxonomy" id="1870995"/>
    <lineage>
        <taxon>Bacteria</taxon>
        <taxon>Bacillati</taxon>
        <taxon>Actinomycetota</taxon>
        <taxon>Actinomycetes</taxon>
        <taxon>Actinomycetales</taxon>
        <taxon>Actinomycetaceae</taxon>
        <taxon>Actinotignum</taxon>
    </lineage>
</organism>
<dbReference type="AlphaFoldDB" id="A0AAW9HPR4"/>
<gene>
    <name evidence="6" type="ORF">R6G74_09155</name>
</gene>
<protein>
    <submittedName>
        <fullName evidence="6">Sugar-binding domain-containing protein</fullName>
    </submittedName>
</protein>
<evidence type="ECO:0000256" key="4">
    <source>
        <dbReference type="ARBA" id="ARBA00023163"/>
    </source>
</evidence>